<evidence type="ECO:0000256" key="8">
    <source>
        <dbReference type="SAM" id="Phobius"/>
    </source>
</evidence>
<dbReference type="GeneTree" id="ENSGT00940000163531"/>
<protein>
    <submittedName>
        <fullName evidence="9">Uncharacterized protein</fullName>
    </submittedName>
</protein>
<dbReference type="GO" id="GO:0005412">
    <property type="term" value="F:D-glucose:sodium symporter activity"/>
    <property type="evidence" value="ECO:0007669"/>
    <property type="project" value="TreeGrafter"/>
</dbReference>
<feature type="transmembrane region" description="Helical" evidence="8">
    <location>
        <begin position="371"/>
        <end position="394"/>
    </location>
</feature>
<keyword evidence="3 8" id="KW-0812">Transmembrane</keyword>
<dbReference type="PROSITE" id="PS50283">
    <property type="entry name" value="NA_SOLUT_SYMP_3"/>
    <property type="match status" value="1"/>
</dbReference>
<evidence type="ECO:0000256" key="2">
    <source>
        <dbReference type="ARBA" id="ARBA00006434"/>
    </source>
</evidence>
<dbReference type="PROSITE" id="PS00456">
    <property type="entry name" value="NA_SOLUT_SYMP_1"/>
    <property type="match status" value="1"/>
</dbReference>
<sequence>DFGSESHHCRSCFSGLGLGVHSTLDSLVLALYLLSVISVGLWIGFSLLSSNIGSGHFIGLAAVGASSGIAIGTFEWNVSNTICNYLRKRFGTHRIQIIFSVLYLFLYIFNRIALEVCSYALFMRMLWGMDIYLIILVLLTVSGLYTITGGLVAVVYTGVLHVFIMLLGSVLLMCYAFNRVGGYKGLPRKYFQAIPHRISEGNWTAKPQSYLPHRDAFHIVRDPVTGDLPWPGLLLGLPILSTYYWCANQVISDINLSHVKGGCLLCGYPKLLPMFSMVMPGMISRILYPDKVACVVSSECQKYCGMETGCSPIAYPLLVIELLPSGLRGLMLSTFCASFMSSLTSISNSASALLTLNIYTVVRPVATEKELMITGSFFIIILLAVTRCLCPYYANESHYMTPPIAAIFLFIIFCKRVNEQVGVGVATARNRVTGGLHIACPVVICGLHYLYFAMIIFLVSLLSMLGISLLTAPILDARLHRLCRSLRNSREERVDLDEELQMNRLPVPESQADVFKEAQGHSRMSWDLFCSLEPQMGPKVAPAKTSKETVEHGDTSEGTEGLAPGTATEKTESREWGGTSEKPFWRHFVNINAVILLVLVILGHVYYS</sequence>
<comment type="subcellular location">
    <subcellularLocation>
        <location evidence="1">Membrane</location>
        <topology evidence="1">Multi-pass membrane protein</topology>
    </subcellularLocation>
</comment>
<feature type="transmembrane region" description="Helical" evidence="8">
    <location>
        <begin position="153"/>
        <end position="178"/>
    </location>
</feature>
<keyword evidence="10" id="KW-1185">Reference proteome</keyword>
<dbReference type="PANTHER" id="PTHR11819">
    <property type="entry name" value="SOLUTE CARRIER FAMILY 5"/>
    <property type="match status" value="1"/>
</dbReference>
<dbReference type="PANTHER" id="PTHR11819:SF110">
    <property type="entry name" value="GENE 5134-RELATED"/>
    <property type="match status" value="1"/>
</dbReference>
<evidence type="ECO:0000313" key="10">
    <source>
        <dbReference type="Proteomes" id="UP000694414"/>
    </source>
</evidence>
<feature type="compositionally biased region" description="Basic and acidic residues" evidence="7">
    <location>
        <begin position="545"/>
        <end position="555"/>
    </location>
</feature>
<dbReference type="NCBIfam" id="TIGR00813">
    <property type="entry name" value="sss"/>
    <property type="match status" value="1"/>
</dbReference>
<dbReference type="AlphaFoldDB" id="A0A8C8ZAW6"/>
<name>A0A8C8ZAW6_PROSS</name>
<dbReference type="Ensembl" id="ENSPSMT00000017630.1">
    <property type="protein sequence ID" value="ENSPSMP00000015199.1"/>
    <property type="gene ID" value="ENSPSMG00000010840.1"/>
</dbReference>
<dbReference type="InterPro" id="IPR018212">
    <property type="entry name" value="Na/solute_symporter_CS"/>
</dbReference>
<evidence type="ECO:0000313" key="9">
    <source>
        <dbReference type="Ensembl" id="ENSPSMP00000015199.1"/>
    </source>
</evidence>
<reference evidence="9" key="2">
    <citation type="submission" date="2025-09" db="UniProtKB">
        <authorList>
            <consortium name="Ensembl"/>
        </authorList>
    </citation>
    <scope>IDENTIFICATION</scope>
</reference>
<feature type="transmembrane region" description="Helical" evidence="8">
    <location>
        <begin position="126"/>
        <end position="147"/>
    </location>
</feature>
<dbReference type="InterPro" id="IPR001734">
    <property type="entry name" value="Na/solute_symporter"/>
</dbReference>
<feature type="transmembrane region" description="Helical" evidence="8">
    <location>
        <begin position="94"/>
        <end position="114"/>
    </location>
</feature>
<feature type="transmembrane region" description="Helical" evidence="8">
    <location>
        <begin position="455"/>
        <end position="475"/>
    </location>
</feature>
<accession>A0A8C8ZAW6</accession>
<evidence type="ECO:0000256" key="6">
    <source>
        <dbReference type="RuleBase" id="RU362091"/>
    </source>
</evidence>
<feature type="region of interest" description="Disordered" evidence="7">
    <location>
        <begin position="540"/>
        <end position="578"/>
    </location>
</feature>
<dbReference type="InterPro" id="IPR038377">
    <property type="entry name" value="Na/Glc_symporter_sf"/>
</dbReference>
<dbReference type="Proteomes" id="UP000694414">
    <property type="component" value="Unplaced"/>
</dbReference>
<evidence type="ECO:0000256" key="3">
    <source>
        <dbReference type="ARBA" id="ARBA00022692"/>
    </source>
</evidence>
<dbReference type="Gene3D" id="1.20.1730.10">
    <property type="entry name" value="Sodium/glucose cotransporter"/>
    <property type="match status" value="1"/>
</dbReference>
<feature type="transmembrane region" description="Helical" evidence="8">
    <location>
        <begin position="588"/>
        <end position="607"/>
    </location>
</feature>
<keyword evidence="4 8" id="KW-1133">Transmembrane helix</keyword>
<evidence type="ECO:0000256" key="5">
    <source>
        <dbReference type="ARBA" id="ARBA00023136"/>
    </source>
</evidence>
<reference evidence="9" key="1">
    <citation type="submission" date="2025-08" db="UniProtKB">
        <authorList>
            <consortium name="Ensembl"/>
        </authorList>
    </citation>
    <scope>IDENTIFICATION</scope>
</reference>
<organism evidence="9 10">
    <name type="scientific">Prolemur simus</name>
    <name type="common">Greater bamboo lemur</name>
    <name type="synonym">Hapalemur simus</name>
    <dbReference type="NCBI Taxonomy" id="1328070"/>
    <lineage>
        <taxon>Eukaryota</taxon>
        <taxon>Metazoa</taxon>
        <taxon>Chordata</taxon>
        <taxon>Craniata</taxon>
        <taxon>Vertebrata</taxon>
        <taxon>Euteleostomi</taxon>
        <taxon>Mammalia</taxon>
        <taxon>Eutheria</taxon>
        <taxon>Euarchontoglires</taxon>
        <taxon>Primates</taxon>
        <taxon>Strepsirrhini</taxon>
        <taxon>Lemuriformes</taxon>
        <taxon>Lemuridae</taxon>
        <taxon>Prolemur</taxon>
    </lineage>
</organism>
<proteinExistence type="inferred from homology"/>
<feature type="transmembrane region" description="Helical" evidence="8">
    <location>
        <begin position="400"/>
        <end position="418"/>
    </location>
</feature>
<evidence type="ECO:0000256" key="7">
    <source>
        <dbReference type="SAM" id="MobiDB-lite"/>
    </source>
</evidence>
<feature type="transmembrane region" description="Helical" evidence="8">
    <location>
        <begin position="27"/>
        <end position="48"/>
    </location>
</feature>
<feature type="transmembrane region" description="Helical" evidence="8">
    <location>
        <begin position="55"/>
        <end position="74"/>
    </location>
</feature>
<dbReference type="GO" id="GO:0005886">
    <property type="term" value="C:plasma membrane"/>
    <property type="evidence" value="ECO:0007669"/>
    <property type="project" value="TreeGrafter"/>
</dbReference>
<evidence type="ECO:0000256" key="1">
    <source>
        <dbReference type="ARBA" id="ARBA00004141"/>
    </source>
</evidence>
<keyword evidence="5 8" id="KW-0472">Membrane</keyword>
<comment type="similarity">
    <text evidence="2 6">Belongs to the sodium:solute symporter (SSF) (TC 2.A.21) family.</text>
</comment>
<dbReference type="Pfam" id="PF00474">
    <property type="entry name" value="SSF"/>
    <property type="match status" value="1"/>
</dbReference>
<evidence type="ECO:0000256" key="4">
    <source>
        <dbReference type="ARBA" id="ARBA00022989"/>
    </source>
</evidence>
<feature type="transmembrane region" description="Helical" evidence="8">
    <location>
        <begin position="430"/>
        <end position="449"/>
    </location>
</feature>